<gene>
    <name evidence="3" type="ORF">QJ048_06210</name>
</gene>
<keyword evidence="1" id="KW-0732">Signal</keyword>
<reference evidence="3 4" key="1">
    <citation type="submission" date="2023-05" db="EMBL/GenBank/DDBJ databases">
        <title>Genome sequence of Pinibacter sp. MAH-24.</title>
        <authorList>
            <person name="Huq M.A."/>
        </authorList>
    </citation>
    <scope>NUCLEOTIDE SEQUENCE [LARGE SCALE GENOMIC DNA]</scope>
    <source>
        <strain evidence="3 4">MAH-24</strain>
    </source>
</reference>
<comment type="caution">
    <text evidence="3">The sequence shown here is derived from an EMBL/GenBank/DDBJ whole genome shotgun (WGS) entry which is preliminary data.</text>
</comment>
<name>A0ABT6R9W9_9BACT</name>
<protein>
    <submittedName>
        <fullName evidence="3">DUF3472 domain-containing protein</fullName>
    </submittedName>
</protein>
<keyword evidence="4" id="KW-1185">Reference proteome</keyword>
<evidence type="ECO:0000313" key="3">
    <source>
        <dbReference type="EMBL" id="MDI3319357.1"/>
    </source>
</evidence>
<accession>A0ABT6R9W9</accession>
<dbReference type="InterPro" id="IPR021862">
    <property type="entry name" value="DUF3472"/>
</dbReference>
<organism evidence="3 4">
    <name type="scientific">Pinibacter soli</name>
    <dbReference type="NCBI Taxonomy" id="3044211"/>
    <lineage>
        <taxon>Bacteria</taxon>
        <taxon>Pseudomonadati</taxon>
        <taxon>Bacteroidota</taxon>
        <taxon>Chitinophagia</taxon>
        <taxon>Chitinophagales</taxon>
        <taxon>Chitinophagaceae</taxon>
        <taxon>Pinibacter</taxon>
    </lineage>
</organism>
<evidence type="ECO:0000259" key="2">
    <source>
        <dbReference type="Pfam" id="PF16871"/>
    </source>
</evidence>
<proteinExistence type="predicted"/>
<evidence type="ECO:0000313" key="4">
    <source>
        <dbReference type="Proteomes" id="UP001226434"/>
    </source>
</evidence>
<feature type="domain" description="DUF5077" evidence="2">
    <location>
        <begin position="33"/>
        <end position="149"/>
    </location>
</feature>
<dbReference type="EMBL" id="JASBRG010000003">
    <property type="protein sequence ID" value="MDI3319357.1"/>
    <property type="molecule type" value="Genomic_DNA"/>
</dbReference>
<feature type="chain" id="PRO_5045565207" evidence="1">
    <location>
        <begin position="25"/>
        <end position="430"/>
    </location>
</feature>
<evidence type="ECO:0000256" key="1">
    <source>
        <dbReference type="SAM" id="SignalP"/>
    </source>
</evidence>
<dbReference type="RefSeq" id="WP_282333471.1">
    <property type="nucleotide sequence ID" value="NZ_JASBRG010000003.1"/>
</dbReference>
<sequence>MKKTLSLSLLICCLFSVISLHSFATATDTSVVVPAGGNTFTSNNENIVKKNGVSGWNNENTVLEIYVRVTQPGTLKLLLNASTDDKSTITAAIGNQSKKIKLTKNDTLVNAGEWRVKDTGYIKLELKGVEKSGNAFADIRSYTVSGTAVNSKTVFVKNNEGNFFYWGRRGPSVHLGYTLSNDIKAEWFYNEITVPVGEDVIGSYYMANGFAEGYFGIQVNSATERRILFSLWSPYSTNDPKQIPADQQIVMLRKGEGVHTGEFGNEGSGGQSYLRYDWKAGNTYKFLLHAQPDNSNNTTTYTAYFFAPEKNEWQLVASFKRPKTATYLKHLHSFLENFNPEQGNKTRKVLFGNQWVCDANGKWIELTDAKFTGDNTAHSGFRMDYAGGLDKSGLFYLQNCGFFSNYTQLNGNYKRPATSKQPVVDLSKLP</sequence>
<dbReference type="Proteomes" id="UP001226434">
    <property type="component" value="Unassembled WGS sequence"/>
</dbReference>
<dbReference type="Pfam" id="PF11958">
    <property type="entry name" value="DUF3472"/>
    <property type="match status" value="1"/>
</dbReference>
<dbReference type="InterPro" id="IPR031712">
    <property type="entry name" value="DUF5077"/>
</dbReference>
<dbReference type="Pfam" id="PF16871">
    <property type="entry name" value="DUF5077"/>
    <property type="match status" value="1"/>
</dbReference>
<feature type="signal peptide" evidence="1">
    <location>
        <begin position="1"/>
        <end position="24"/>
    </location>
</feature>